<reference evidence="3" key="2">
    <citation type="journal article" date="2014" name="ISME J.">
        <title>Microbial stratification in low pH oxic and suboxic macroscopic growths along an acid mine drainage.</title>
        <authorList>
            <person name="Mendez-Garcia C."/>
            <person name="Mesa V."/>
            <person name="Sprenger R.R."/>
            <person name="Richter M."/>
            <person name="Diez M.S."/>
            <person name="Solano J."/>
            <person name="Bargiela R."/>
            <person name="Golyshina O.V."/>
            <person name="Manteca A."/>
            <person name="Ramos J.L."/>
            <person name="Gallego J.R."/>
            <person name="Llorente I."/>
            <person name="Martins Dos Santos V.A."/>
            <person name="Jensen O.N."/>
            <person name="Pelaez A.I."/>
            <person name="Sanchez J."/>
            <person name="Ferrer M."/>
        </authorList>
    </citation>
    <scope>NUCLEOTIDE SEQUENCE</scope>
</reference>
<evidence type="ECO:0000313" key="3">
    <source>
        <dbReference type="EMBL" id="EQD42991.1"/>
    </source>
</evidence>
<evidence type="ECO:0000256" key="1">
    <source>
        <dbReference type="ARBA" id="ARBA00023125"/>
    </source>
</evidence>
<dbReference type="InterPro" id="IPR036388">
    <property type="entry name" value="WH-like_DNA-bd_sf"/>
</dbReference>
<proteinExistence type="predicted"/>
<dbReference type="PROSITE" id="PS51755">
    <property type="entry name" value="OMPR_PHOB"/>
    <property type="match status" value="1"/>
</dbReference>
<dbReference type="GO" id="GO:0006355">
    <property type="term" value="P:regulation of DNA-templated transcription"/>
    <property type="evidence" value="ECO:0007669"/>
    <property type="project" value="InterPro"/>
</dbReference>
<feature type="domain" description="OmpR/PhoB-type" evidence="2">
    <location>
        <begin position="1"/>
        <end position="90"/>
    </location>
</feature>
<dbReference type="AlphaFoldDB" id="T0Z4L9"/>
<dbReference type="SUPFAM" id="SSF46894">
    <property type="entry name" value="C-terminal effector domain of the bipartite response regulators"/>
    <property type="match status" value="1"/>
</dbReference>
<name>T0Z4L9_9ZZZZ</name>
<gene>
    <name evidence="3" type="ORF">B1A_15687</name>
</gene>
<dbReference type="CDD" id="cd00383">
    <property type="entry name" value="trans_reg_C"/>
    <property type="match status" value="1"/>
</dbReference>
<reference evidence="3" key="1">
    <citation type="submission" date="2013-08" db="EMBL/GenBank/DDBJ databases">
        <authorList>
            <person name="Mendez C."/>
            <person name="Richter M."/>
            <person name="Ferrer M."/>
            <person name="Sanchez J."/>
        </authorList>
    </citation>
    <scope>NUCLEOTIDE SEQUENCE</scope>
</reference>
<dbReference type="InterPro" id="IPR001867">
    <property type="entry name" value="OmpR/PhoB-type_DNA-bd"/>
</dbReference>
<dbReference type="GO" id="GO:0000160">
    <property type="term" value="P:phosphorelay signal transduction system"/>
    <property type="evidence" value="ECO:0007669"/>
    <property type="project" value="InterPro"/>
</dbReference>
<comment type="caution">
    <text evidence="3">The sequence shown here is derived from an EMBL/GenBank/DDBJ whole genome shotgun (WGS) entry which is preliminary data.</text>
</comment>
<evidence type="ECO:0000259" key="2">
    <source>
        <dbReference type="PROSITE" id="PS51755"/>
    </source>
</evidence>
<dbReference type="InterPro" id="IPR016032">
    <property type="entry name" value="Sig_transdc_resp-reg_C-effctor"/>
</dbReference>
<dbReference type="EMBL" id="AUZX01011511">
    <property type="protein sequence ID" value="EQD42991.1"/>
    <property type="molecule type" value="Genomic_DNA"/>
</dbReference>
<dbReference type="GO" id="GO:0003677">
    <property type="term" value="F:DNA binding"/>
    <property type="evidence" value="ECO:0007669"/>
    <property type="project" value="UniProtKB-KW"/>
</dbReference>
<sequence>MDLEKREARGAAGEIHLTPLEYRVIECLARHLGAIITQAQLIREVWGPERLGDSRGLRVCIMNLRGKIEPDPRKPRYLVTEAGLGYRLRSDDSPGG</sequence>
<protein>
    <submittedName>
        <fullName evidence="3">Two component transcriptional regulator, winged helix family</fullName>
    </submittedName>
</protein>
<keyword evidence="1" id="KW-0238">DNA-binding</keyword>
<dbReference type="SMART" id="SM00862">
    <property type="entry name" value="Trans_reg_C"/>
    <property type="match status" value="1"/>
</dbReference>
<accession>T0Z4L9</accession>
<dbReference type="Pfam" id="PF00486">
    <property type="entry name" value="Trans_reg_C"/>
    <property type="match status" value="1"/>
</dbReference>
<dbReference type="Gene3D" id="1.10.10.10">
    <property type="entry name" value="Winged helix-like DNA-binding domain superfamily/Winged helix DNA-binding domain"/>
    <property type="match status" value="1"/>
</dbReference>
<organism evidence="3">
    <name type="scientific">mine drainage metagenome</name>
    <dbReference type="NCBI Taxonomy" id="410659"/>
    <lineage>
        <taxon>unclassified sequences</taxon>
        <taxon>metagenomes</taxon>
        <taxon>ecological metagenomes</taxon>
    </lineage>
</organism>